<dbReference type="Proteomes" id="UP000815677">
    <property type="component" value="Unassembled WGS sequence"/>
</dbReference>
<evidence type="ECO:0000256" key="2">
    <source>
        <dbReference type="ARBA" id="ARBA00009259"/>
    </source>
</evidence>
<keyword evidence="7" id="KW-0539">Nucleus</keyword>
<comment type="similarity">
    <text evidence="2">Belongs to the Mediator complex subunit 19 family.</text>
</comment>
<feature type="compositionally biased region" description="Pro residues" evidence="9">
    <location>
        <begin position="237"/>
        <end position="249"/>
    </location>
</feature>
<feature type="compositionally biased region" description="Basic and acidic residues" evidence="9">
    <location>
        <begin position="43"/>
        <end position="65"/>
    </location>
</feature>
<feature type="compositionally biased region" description="Polar residues" evidence="9">
    <location>
        <begin position="254"/>
        <end position="266"/>
    </location>
</feature>
<feature type="compositionally biased region" description="Low complexity" evidence="9">
    <location>
        <begin position="183"/>
        <end position="215"/>
    </location>
</feature>
<evidence type="ECO:0000313" key="11">
    <source>
        <dbReference type="Proteomes" id="UP000815677"/>
    </source>
</evidence>
<feature type="compositionally biased region" description="Basic and acidic residues" evidence="9">
    <location>
        <begin position="282"/>
        <end position="293"/>
    </location>
</feature>
<dbReference type="EMBL" id="DF849967">
    <property type="protein sequence ID" value="GAT60714.1"/>
    <property type="molecule type" value="Genomic_DNA"/>
</dbReference>
<name>A0ABQ0MCA5_MYCCL</name>
<organism evidence="10 11">
    <name type="scientific">Mycena chlorophos</name>
    <name type="common">Agaric fungus</name>
    <name type="synonym">Agaricus chlorophos</name>
    <dbReference type="NCBI Taxonomy" id="658473"/>
    <lineage>
        <taxon>Eukaryota</taxon>
        <taxon>Fungi</taxon>
        <taxon>Dikarya</taxon>
        <taxon>Basidiomycota</taxon>
        <taxon>Agaricomycotina</taxon>
        <taxon>Agaricomycetes</taxon>
        <taxon>Agaricomycetidae</taxon>
        <taxon>Agaricales</taxon>
        <taxon>Marasmiineae</taxon>
        <taxon>Mycenaceae</taxon>
        <taxon>Mycena</taxon>
    </lineage>
</organism>
<keyword evidence="5" id="KW-0010">Activator</keyword>
<comment type="subcellular location">
    <subcellularLocation>
        <location evidence="1">Nucleus</location>
    </subcellularLocation>
</comment>
<proteinExistence type="inferred from homology"/>
<accession>A0ABQ0MCA5</accession>
<feature type="region of interest" description="Disordered" evidence="9">
    <location>
        <begin position="1"/>
        <end position="30"/>
    </location>
</feature>
<evidence type="ECO:0000256" key="5">
    <source>
        <dbReference type="ARBA" id="ARBA00023159"/>
    </source>
</evidence>
<dbReference type="PANTHER" id="PTHR28270">
    <property type="entry name" value="MEDIATOR OF RNA POLYMERASE II TRANSCRIPTION SUBUNIT 19"/>
    <property type="match status" value="1"/>
</dbReference>
<reference evidence="10" key="1">
    <citation type="submission" date="2014-09" db="EMBL/GenBank/DDBJ databases">
        <title>Genome sequence of the luminous mushroom Mycena chlorophos for searching fungal bioluminescence genes.</title>
        <authorList>
            <person name="Tanaka Y."/>
            <person name="Kasuga D."/>
            <person name="Oba Y."/>
            <person name="Hase S."/>
            <person name="Sato K."/>
            <person name="Oba Y."/>
            <person name="Sakakibara Y."/>
        </authorList>
    </citation>
    <scope>NUCLEOTIDE SEQUENCE</scope>
</reference>
<feature type="region of interest" description="Disordered" evidence="9">
    <location>
        <begin position="336"/>
        <end position="372"/>
    </location>
</feature>
<keyword evidence="11" id="KW-1185">Reference proteome</keyword>
<feature type="region of interest" description="Disordered" evidence="9">
    <location>
        <begin position="182"/>
        <end position="293"/>
    </location>
</feature>
<feature type="compositionally biased region" description="Pro residues" evidence="9">
    <location>
        <begin position="15"/>
        <end position="24"/>
    </location>
</feature>
<protein>
    <recommendedName>
        <fullName evidence="3">Mediator of RNA polymerase II transcription subunit 19</fullName>
    </recommendedName>
    <alternativeName>
        <fullName evidence="8">Mediator complex subunit 19</fullName>
    </alternativeName>
</protein>
<evidence type="ECO:0000256" key="7">
    <source>
        <dbReference type="ARBA" id="ARBA00023242"/>
    </source>
</evidence>
<feature type="compositionally biased region" description="Low complexity" evidence="9">
    <location>
        <begin position="225"/>
        <end position="236"/>
    </location>
</feature>
<evidence type="ECO:0000256" key="8">
    <source>
        <dbReference type="ARBA" id="ARBA00032018"/>
    </source>
</evidence>
<feature type="region of interest" description="Disordered" evidence="9">
    <location>
        <begin position="43"/>
        <end position="113"/>
    </location>
</feature>
<gene>
    <name evidence="10" type="ORF">MCHLO_16821</name>
</gene>
<evidence type="ECO:0000256" key="9">
    <source>
        <dbReference type="SAM" id="MobiDB-lite"/>
    </source>
</evidence>
<sequence length="372" mass="39320">MNEAGPSTPNLYLLPPRPIQPPPRLASTDDLLTRFRLLPAYDKYVRDEAHQQSDQQDNGKGKGREQPPSPAPQTPGGPDHDPDDDDGAQAKGEKKKKNSYKHLIKGVPGKHSMKKDDFLAGIMQAPPKQHIKISQFDLKTQREAFSVSLDGLKGWNPSALIQESAQAREDRKRRKELKRLAKAHAQAAAQAAATGSPAAVPVVGTPRPTIGTPRPSAVGTPRPAGVGVATPRATVVPTPPTRPSLPPVTLPSHASHTGGATPTSAVTPHPLSANPISALPDRGLKREREREPEVVLTNGYAHAHGLPNGLYTVQATPQSQQPGVVAAAAAAALAASKAGIPGARPRPLKKQKTDHNPMMGAAVHQQPTPQGV</sequence>
<evidence type="ECO:0000256" key="4">
    <source>
        <dbReference type="ARBA" id="ARBA00023015"/>
    </source>
</evidence>
<evidence type="ECO:0000256" key="1">
    <source>
        <dbReference type="ARBA" id="ARBA00004123"/>
    </source>
</evidence>
<keyword evidence="6" id="KW-0804">Transcription</keyword>
<evidence type="ECO:0000313" key="10">
    <source>
        <dbReference type="EMBL" id="GAT60714.1"/>
    </source>
</evidence>
<evidence type="ECO:0000256" key="6">
    <source>
        <dbReference type="ARBA" id="ARBA00023163"/>
    </source>
</evidence>
<dbReference type="PANTHER" id="PTHR28270:SF1">
    <property type="entry name" value="MEDIATOR OF RNA POLYMERASE II TRANSCRIPTION SUBUNIT 19"/>
    <property type="match status" value="1"/>
</dbReference>
<feature type="compositionally biased region" description="Polar residues" evidence="9">
    <location>
        <begin position="1"/>
        <end position="10"/>
    </location>
</feature>
<feature type="compositionally biased region" description="Basic residues" evidence="9">
    <location>
        <begin position="93"/>
        <end position="104"/>
    </location>
</feature>
<dbReference type="InterPro" id="IPR013942">
    <property type="entry name" value="Mediator_Med19_fun"/>
</dbReference>
<keyword evidence="4" id="KW-0805">Transcription regulation</keyword>
<evidence type="ECO:0000256" key="3">
    <source>
        <dbReference type="ARBA" id="ARBA00019615"/>
    </source>
</evidence>